<dbReference type="EMBL" id="HACA01003911">
    <property type="protein sequence ID" value="CDW21272.1"/>
    <property type="molecule type" value="Transcribed_RNA"/>
</dbReference>
<dbReference type="AlphaFoldDB" id="A0A0K2T6R3"/>
<name>A0A0K2T6R3_LEPSM</name>
<protein>
    <submittedName>
        <fullName evidence="2">Uncharacterized protein</fullName>
    </submittedName>
</protein>
<keyword evidence="1" id="KW-1133">Transmembrane helix</keyword>
<sequence length="31" mass="3698">MKPHDNQASLLPRIIYIDWSTMLIFSFFSLI</sequence>
<reference evidence="2" key="1">
    <citation type="submission" date="2014-05" db="EMBL/GenBank/DDBJ databases">
        <authorList>
            <person name="Chronopoulou M."/>
        </authorList>
    </citation>
    <scope>NUCLEOTIDE SEQUENCE</scope>
    <source>
        <tissue evidence="2">Whole organism</tissue>
    </source>
</reference>
<organism evidence="2">
    <name type="scientific">Lepeophtheirus salmonis</name>
    <name type="common">Salmon louse</name>
    <name type="synonym">Caligus salmonis</name>
    <dbReference type="NCBI Taxonomy" id="72036"/>
    <lineage>
        <taxon>Eukaryota</taxon>
        <taxon>Metazoa</taxon>
        <taxon>Ecdysozoa</taxon>
        <taxon>Arthropoda</taxon>
        <taxon>Crustacea</taxon>
        <taxon>Multicrustacea</taxon>
        <taxon>Hexanauplia</taxon>
        <taxon>Copepoda</taxon>
        <taxon>Siphonostomatoida</taxon>
        <taxon>Caligidae</taxon>
        <taxon>Lepeophtheirus</taxon>
    </lineage>
</organism>
<keyword evidence="1" id="KW-0812">Transmembrane</keyword>
<proteinExistence type="predicted"/>
<evidence type="ECO:0000256" key="1">
    <source>
        <dbReference type="SAM" id="Phobius"/>
    </source>
</evidence>
<accession>A0A0K2T6R3</accession>
<feature type="transmembrane region" description="Helical" evidence="1">
    <location>
        <begin position="13"/>
        <end position="30"/>
    </location>
</feature>
<evidence type="ECO:0000313" key="2">
    <source>
        <dbReference type="EMBL" id="CDW21272.1"/>
    </source>
</evidence>
<keyword evidence="1" id="KW-0472">Membrane</keyword>